<feature type="region of interest" description="Disordered" evidence="1">
    <location>
        <begin position="176"/>
        <end position="199"/>
    </location>
</feature>
<reference evidence="2" key="2">
    <citation type="submission" date="2022-06" db="UniProtKB">
        <authorList>
            <consortium name="EnsemblMetazoa"/>
        </authorList>
    </citation>
    <scope>IDENTIFICATION</scope>
    <source>
        <strain evidence="2">p50T (Dazao)</strain>
    </source>
</reference>
<feature type="compositionally biased region" description="Basic and acidic residues" evidence="1">
    <location>
        <begin position="301"/>
        <end position="317"/>
    </location>
</feature>
<protein>
    <submittedName>
        <fullName evidence="2">Uncharacterized protein</fullName>
    </submittedName>
</protein>
<evidence type="ECO:0000313" key="2">
    <source>
        <dbReference type="EnsemblMetazoa" id="XP_004929311.4"/>
    </source>
</evidence>
<dbReference type="Proteomes" id="UP000005204">
    <property type="component" value="Unassembled WGS sequence"/>
</dbReference>
<proteinExistence type="predicted"/>
<sequence length="380" mass="42784">MANSIINIPNLLDYMTNQSQLTALEQQRLARSIMIPATTFRRTIRLGKYLPSYMVRYDSNTCSGKQLPPPCPECKPPPHPKCRGRDPVAQEGLKVVCCPPPTGSRPPCPEPPSATIRSCNNAAQFAKKNTQSTTSKIPSSSMLKMCDTHKGCDTTNAGCGQSRDHVGRRLAEAEEIRRRDYEQEASQKQSQNKSLTEKSGYRLTGERECARATDGRDYAIRCPKEQTAYCGPNRQPPPPRCVELVPDDACRIRNSDHLNPCAHRRPTLVEIDRSHQSASEEKPRKHPSPVREFTARILKSLNRDKDARRDDNTKKTDLNSCKPQKKDRCAIATSRAPLAPRCRKPNIMDKIKEKSPRDCTDTDPKKTSFPYIIIAFLNEE</sequence>
<evidence type="ECO:0000313" key="3">
    <source>
        <dbReference type="Proteomes" id="UP000005204"/>
    </source>
</evidence>
<name>A0A8R2AJE0_BOMMO</name>
<dbReference type="EnsemblMetazoa" id="XM_004929254.4">
    <property type="protein sequence ID" value="XP_004929311.4"/>
    <property type="gene ID" value="LOC101744760"/>
</dbReference>
<feature type="compositionally biased region" description="Polar residues" evidence="1">
    <location>
        <begin position="184"/>
        <end position="194"/>
    </location>
</feature>
<organism evidence="2 3">
    <name type="scientific">Bombyx mori</name>
    <name type="common">Silk moth</name>
    <dbReference type="NCBI Taxonomy" id="7091"/>
    <lineage>
        <taxon>Eukaryota</taxon>
        <taxon>Metazoa</taxon>
        <taxon>Ecdysozoa</taxon>
        <taxon>Arthropoda</taxon>
        <taxon>Hexapoda</taxon>
        <taxon>Insecta</taxon>
        <taxon>Pterygota</taxon>
        <taxon>Neoptera</taxon>
        <taxon>Endopterygota</taxon>
        <taxon>Lepidoptera</taxon>
        <taxon>Glossata</taxon>
        <taxon>Ditrysia</taxon>
        <taxon>Bombycoidea</taxon>
        <taxon>Bombycidae</taxon>
        <taxon>Bombycinae</taxon>
        <taxon>Bombyx</taxon>
    </lineage>
</organism>
<dbReference type="AlphaFoldDB" id="A0A8R2AJE0"/>
<keyword evidence="3" id="KW-1185">Reference proteome</keyword>
<evidence type="ECO:0000256" key="1">
    <source>
        <dbReference type="SAM" id="MobiDB-lite"/>
    </source>
</evidence>
<accession>A0A8R2AJE0</accession>
<reference evidence="3" key="1">
    <citation type="journal article" date="2008" name="Insect Biochem. Mol. Biol.">
        <title>The genome of a lepidopteran model insect, the silkworm Bombyx mori.</title>
        <authorList>
            <consortium name="International Silkworm Genome Consortium"/>
        </authorList>
    </citation>
    <scope>NUCLEOTIDE SEQUENCE [LARGE SCALE GENOMIC DNA]</scope>
    <source>
        <strain evidence="3">p50T</strain>
    </source>
</reference>
<feature type="region of interest" description="Disordered" evidence="1">
    <location>
        <begin position="301"/>
        <end position="326"/>
    </location>
</feature>